<dbReference type="GO" id="GO:0005525">
    <property type="term" value="F:GTP binding"/>
    <property type="evidence" value="ECO:0007669"/>
    <property type="project" value="UniProtKB-UniRule"/>
</dbReference>
<reference evidence="10 11" key="1">
    <citation type="submission" date="2022-12" db="EMBL/GenBank/DDBJ databases">
        <title>Dasania phycosphaerae sp. nov., isolated from particulate material of the south coast of Korea.</title>
        <authorList>
            <person name="Jiang Y."/>
        </authorList>
    </citation>
    <scope>NUCLEOTIDE SEQUENCE [LARGE SCALE GENOMIC DNA]</scope>
    <source>
        <strain evidence="10 11">GY-19</strain>
    </source>
</reference>
<dbReference type="NCBIfam" id="TIGR02665">
    <property type="entry name" value="molyb_mobA"/>
    <property type="match status" value="1"/>
</dbReference>
<evidence type="ECO:0000313" key="11">
    <source>
        <dbReference type="Proteomes" id="UP001069090"/>
    </source>
</evidence>
<evidence type="ECO:0000256" key="5">
    <source>
        <dbReference type="ARBA" id="ARBA00022842"/>
    </source>
</evidence>
<dbReference type="GO" id="GO:1902758">
    <property type="term" value="P:bis(molybdopterin guanine dinucleotide)molybdenum biosynthetic process"/>
    <property type="evidence" value="ECO:0007669"/>
    <property type="project" value="TreeGrafter"/>
</dbReference>
<keyword evidence="10" id="KW-0548">Nucleotidyltransferase</keyword>
<evidence type="ECO:0000313" key="10">
    <source>
        <dbReference type="EMBL" id="MCZ0865751.1"/>
    </source>
</evidence>
<evidence type="ECO:0000256" key="2">
    <source>
        <dbReference type="ARBA" id="ARBA00022679"/>
    </source>
</evidence>
<comment type="similarity">
    <text evidence="8">Belongs to the MobA family.</text>
</comment>
<evidence type="ECO:0000256" key="7">
    <source>
        <dbReference type="ARBA" id="ARBA00023150"/>
    </source>
</evidence>
<dbReference type="CDD" id="cd02503">
    <property type="entry name" value="MobA"/>
    <property type="match status" value="1"/>
</dbReference>
<dbReference type="Pfam" id="PF12804">
    <property type="entry name" value="NTP_transf_3"/>
    <property type="match status" value="1"/>
</dbReference>
<proteinExistence type="inferred from homology"/>
<dbReference type="EC" id="2.7.7.77" evidence="8"/>
<dbReference type="GO" id="GO:0005737">
    <property type="term" value="C:cytoplasm"/>
    <property type="evidence" value="ECO:0007669"/>
    <property type="project" value="UniProtKB-SubCell"/>
</dbReference>
<gene>
    <name evidence="8 10" type="primary">mobA</name>
    <name evidence="10" type="ORF">O0V09_11090</name>
</gene>
<accession>A0A9J6RNN2</accession>
<keyword evidence="1 8" id="KW-0963">Cytoplasm</keyword>
<keyword evidence="3 8" id="KW-0479">Metal-binding</keyword>
<feature type="binding site" evidence="8">
    <location>
        <position position="102"/>
    </location>
    <ligand>
        <name>GTP</name>
        <dbReference type="ChEBI" id="CHEBI:37565"/>
    </ligand>
</feature>
<dbReference type="PANTHER" id="PTHR19136:SF81">
    <property type="entry name" value="MOLYBDENUM COFACTOR GUANYLYLTRANSFERASE"/>
    <property type="match status" value="1"/>
</dbReference>
<evidence type="ECO:0000256" key="1">
    <source>
        <dbReference type="ARBA" id="ARBA00022490"/>
    </source>
</evidence>
<dbReference type="RefSeq" id="WP_258331891.1">
    <property type="nucleotide sequence ID" value="NZ_JAPTGG010000008.1"/>
</dbReference>
<comment type="subunit">
    <text evidence="8">Monomer.</text>
</comment>
<comment type="function">
    <text evidence="8">Transfers a GMP moiety from GTP to Mo-molybdopterin (Mo-MPT) cofactor (Moco or molybdenum cofactor) to form Mo-molybdopterin guanine dinucleotide (Mo-MGD) cofactor.</text>
</comment>
<comment type="caution">
    <text evidence="8">Lacks conserved residue(s) required for the propagation of feature annotation.</text>
</comment>
<comment type="caution">
    <text evidence="10">The sequence shown here is derived from an EMBL/GenBank/DDBJ whole genome shotgun (WGS) entry which is preliminary data.</text>
</comment>
<dbReference type="EMBL" id="JAPTGG010000008">
    <property type="protein sequence ID" value="MCZ0865751.1"/>
    <property type="molecule type" value="Genomic_DNA"/>
</dbReference>
<evidence type="ECO:0000256" key="6">
    <source>
        <dbReference type="ARBA" id="ARBA00023134"/>
    </source>
</evidence>
<dbReference type="InterPro" id="IPR013482">
    <property type="entry name" value="Molybde_CF_guanTrfase"/>
</dbReference>
<evidence type="ECO:0000256" key="4">
    <source>
        <dbReference type="ARBA" id="ARBA00022741"/>
    </source>
</evidence>
<organism evidence="10 11">
    <name type="scientific">Dasania phycosphaerae</name>
    <dbReference type="NCBI Taxonomy" id="2950436"/>
    <lineage>
        <taxon>Bacteria</taxon>
        <taxon>Pseudomonadati</taxon>
        <taxon>Pseudomonadota</taxon>
        <taxon>Gammaproteobacteria</taxon>
        <taxon>Cellvibrionales</taxon>
        <taxon>Spongiibacteraceae</taxon>
        <taxon>Dasania</taxon>
    </lineage>
</organism>
<dbReference type="Proteomes" id="UP001069090">
    <property type="component" value="Unassembled WGS sequence"/>
</dbReference>
<dbReference type="HAMAP" id="MF_00316">
    <property type="entry name" value="MobA"/>
    <property type="match status" value="1"/>
</dbReference>
<dbReference type="GO" id="GO:0061603">
    <property type="term" value="F:molybdenum cofactor guanylyltransferase activity"/>
    <property type="evidence" value="ECO:0007669"/>
    <property type="project" value="UniProtKB-EC"/>
</dbReference>
<comment type="subcellular location">
    <subcellularLocation>
        <location evidence="8">Cytoplasm</location>
    </subcellularLocation>
</comment>
<comment type="domain">
    <text evidence="8">The N-terminal domain determines nucleotide recognition and specific binding, while the C-terminal domain determines the specific binding to the target protein.</text>
</comment>
<keyword evidence="7 8" id="KW-0501">Molybdenum cofactor biosynthesis</keyword>
<feature type="binding site" evidence="8">
    <location>
        <position position="26"/>
    </location>
    <ligand>
        <name>GTP</name>
        <dbReference type="ChEBI" id="CHEBI:37565"/>
    </ligand>
</feature>
<feature type="binding site" evidence="8">
    <location>
        <position position="72"/>
    </location>
    <ligand>
        <name>GTP</name>
        <dbReference type="ChEBI" id="CHEBI:37565"/>
    </ligand>
</feature>
<keyword evidence="6 8" id="KW-0342">GTP-binding</keyword>
<sequence>MKIDRNNISAIILAGGQGRRFQYRDKGLVQWQDQPLISHVIAQIGPQVSDIVISCNRNLEQYQQYGYPCIRDQLTDFQGPLAGIASCLPHIKTDYCLICPCDSPILPPDLVARLTHSLLSSDGDISYVNDGERDQYLFCLLKTSVATNLNRYLQQGNRRVRDWQQQHRAQAADLSDLRGQFLNINSPERLATGNKKPQ</sequence>
<dbReference type="PANTHER" id="PTHR19136">
    <property type="entry name" value="MOLYBDENUM COFACTOR GUANYLYLTRANSFERASE"/>
    <property type="match status" value="1"/>
</dbReference>
<evidence type="ECO:0000256" key="8">
    <source>
        <dbReference type="HAMAP-Rule" id="MF_00316"/>
    </source>
</evidence>
<feature type="binding site" evidence="8">
    <location>
        <position position="102"/>
    </location>
    <ligand>
        <name>Mg(2+)</name>
        <dbReference type="ChEBI" id="CHEBI:18420"/>
    </ligand>
</feature>
<dbReference type="InterPro" id="IPR025877">
    <property type="entry name" value="MobA-like_NTP_Trfase"/>
</dbReference>
<keyword evidence="11" id="KW-1185">Reference proteome</keyword>
<feature type="domain" description="MobA-like NTP transferase" evidence="9">
    <location>
        <begin position="10"/>
        <end position="164"/>
    </location>
</feature>
<dbReference type="SUPFAM" id="SSF53448">
    <property type="entry name" value="Nucleotide-diphospho-sugar transferases"/>
    <property type="match status" value="1"/>
</dbReference>
<dbReference type="GO" id="GO:0046872">
    <property type="term" value="F:metal ion binding"/>
    <property type="evidence" value="ECO:0007669"/>
    <property type="project" value="UniProtKB-KW"/>
</dbReference>
<keyword evidence="2 8" id="KW-0808">Transferase</keyword>
<name>A0A9J6RNN2_9GAMM</name>
<dbReference type="InterPro" id="IPR029044">
    <property type="entry name" value="Nucleotide-diphossugar_trans"/>
</dbReference>
<dbReference type="Gene3D" id="3.90.550.10">
    <property type="entry name" value="Spore Coat Polysaccharide Biosynthesis Protein SpsA, Chain A"/>
    <property type="match status" value="1"/>
</dbReference>
<dbReference type="AlphaFoldDB" id="A0A9J6RNN2"/>
<comment type="cofactor">
    <cofactor evidence="8">
        <name>Mg(2+)</name>
        <dbReference type="ChEBI" id="CHEBI:18420"/>
    </cofactor>
</comment>
<feature type="binding site" evidence="8">
    <location>
        <begin position="13"/>
        <end position="15"/>
    </location>
    <ligand>
        <name>GTP</name>
        <dbReference type="ChEBI" id="CHEBI:37565"/>
    </ligand>
</feature>
<keyword evidence="4 8" id="KW-0547">Nucleotide-binding</keyword>
<evidence type="ECO:0000259" key="9">
    <source>
        <dbReference type="Pfam" id="PF12804"/>
    </source>
</evidence>
<keyword evidence="5 8" id="KW-0460">Magnesium</keyword>
<protein>
    <recommendedName>
        <fullName evidence="8">Molybdenum cofactor guanylyltransferase</fullName>
        <shortName evidence="8">MoCo guanylyltransferase</shortName>
        <ecNumber evidence="8">2.7.7.77</ecNumber>
    </recommendedName>
    <alternativeName>
        <fullName evidence="8">GTP:molybdopterin guanylyltransferase</fullName>
    </alternativeName>
    <alternativeName>
        <fullName evidence="8">Mo-MPT guanylyltransferase</fullName>
    </alternativeName>
    <alternativeName>
        <fullName evidence="8">Molybdopterin guanylyltransferase</fullName>
    </alternativeName>
    <alternativeName>
        <fullName evidence="8">Molybdopterin-guanine dinucleotide synthase</fullName>
        <shortName evidence="8">MGD synthase</shortName>
    </alternativeName>
</protein>
<comment type="catalytic activity">
    <reaction evidence="8">
        <text>Mo-molybdopterin + GTP + H(+) = Mo-molybdopterin guanine dinucleotide + diphosphate</text>
        <dbReference type="Rhea" id="RHEA:34243"/>
        <dbReference type="ChEBI" id="CHEBI:15378"/>
        <dbReference type="ChEBI" id="CHEBI:33019"/>
        <dbReference type="ChEBI" id="CHEBI:37565"/>
        <dbReference type="ChEBI" id="CHEBI:71302"/>
        <dbReference type="ChEBI" id="CHEBI:71310"/>
        <dbReference type="EC" id="2.7.7.77"/>
    </reaction>
</comment>
<evidence type="ECO:0000256" key="3">
    <source>
        <dbReference type="ARBA" id="ARBA00022723"/>
    </source>
</evidence>